<proteinExistence type="predicted"/>
<keyword evidence="1" id="KW-0472">Membrane</keyword>
<evidence type="ECO:0000256" key="1">
    <source>
        <dbReference type="SAM" id="Phobius"/>
    </source>
</evidence>
<dbReference type="RefSeq" id="WP_183488246.1">
    <property type="nucleotide sequence ID" value="NZ_JBHUOV010000002.1"/>
</dbReference>
<keyword evidence="1" id="KW-1133">Transmembrane helix</keyword>
<comment type="caution">
    <text evidence="2">The sequence shown here is derived from an EMBL/GenBank/DDBJ whole genome shotgun (WGS) entry which is preliminary data.</text>
</comment>
<dbReference type="Proteomes" id="UP001597533">
    <property type="component" value="Unassembled WGS sequence"/>
</dbReference>
<gene>
    <name evidence="2" type="ORF">ACFS5M_09635</name>
</gene>
<evidence type="ECO:0000313" key="3">
    <source>
        <dbReference type="Proteomes" id="UP001597533"/>
    </source>
</evidence>
<evidence type="ECO:0000313" key="2">
    <source>
        <dbReference type="EMBL" id="MFD2823931.1"/>
    </source>
</evidence>
<reference evidence="3" key="1">
    <citation type="journal article" date="2019" name="Int. J. Syst. Evol. Microbiol.">
        <title>The Global Catalogue of Microorganisms (GCM) 10K type strain sequencing project: providing services to taxonomists for standard genome sequencing and annotation.</title>
        <authorList>
            <consortium name="The Broad Institute Genomics Platform"/>
            <consortium name="The Broad Institute Genome Sequencing Center for Infectious Disease"/>
            <person name="Wu L."/>
            <person name="Ma J."/>
        </authorList>
    </citation>
    <scope>NUCLEOTIDE SEQUENCE [LARGE SCALE GENOMIC DNA]</scope>
    <source>
        <strain evidence="3">KCTC 32141</strain>
    </source>
</reference>
<keyword evidence="3" id="KW-1185">Reference proteome</keyword>
<name>A0ABW5WRQ5_9FLAO</name>
<protein>
    <submittedName>
        <fullName evidence="2">Tol-pal system YbgF family protein</fullName>
    </submittedName>
</protein>
<feature type="transmembrane region" description="Helical" evidence="1">
    <location>
        <begin position="77"/>
        <end position="97"/>
    </location>
</feature>
<dbReference type="SUPFAM" id="SSF48452">
    <property type="entry name" value="TPR-like"/>
    <property type="match status" value="1"/>
</dbReference>
<dbReference type="InterPro" id="IPR011990">
    <property type="entry name" value="TPR-like_helical_dom_sf"/>
</dbReference>
<organism evidence="2 3">
    <name type="scientific">Lacinutrix iliipiscaria</name>
    <dbReference type="NCBI Taxonomy" id="1230532"/>
    <lineage>
        <taxon>Bacteria</taxon>
        <taxon>Pseudomonadati</taxon>
        <taxon>Bacteroidota</taxon>
        <taxon>Flavobacteriia</taxon>
        <taxon>Flavobacteriales</taxon>
        <taxon>Flavobacteriaceae</taxon>
        <taxon>Lacinutrix</taxon>
    </lineage>
</organism>
<dbReference type="EMBL" id="JBHUOV010000002">
    <property type="protein sequence ID" value="MFD2823931.1"/>
    <property type="molecule type" value="Genomic_DNA"/>
</dbReference>
<accession>A0ABW5WRQ5</accession>
<dbReference type="Gene3D" id="1.25.40.10">
    <property type="entry name" value="Tetratricopeptide repeat domain"/>
    <property type="match status" value="1"/>
</dbReference>
<keyword evidence="1" id="KW-0812">Transmembrane</keyword>
<sequence length="241" mass="27889">MDKEQLITNYFSNGLSEEEKVLFNRLIETDSDFATKVDFETRVKHAIHKKEHQKLKQHFKNLDHSIKNVDKTPRRKIWLVAASIALFTTLAVLYNYVNSDYSSDDLFASYYQPAKNIVQPIVRDGNSKTDKVDAFIAYQKEDYATAKTLFRNLYVSTKDSEFLFYEGISLLELQETDDAILKLTAHLESKDAVSEMTPWYLALAYLKKGDVRNAKTLLINIVEDQSRIFKKEDAKALLKKL</sequence>